<dbReference type="PRINTS" id="PR00313">
    <property type="entry name" value="CABNDNGRPT"/>
</dbReference>
<dbReference type="PROSITE" id="PS00330">
    <property type="entry name" value="HEMOLYSIN_CALCIUM"/>
    <property type="match status" value="1"/>
</dbReference>
<dbReference type="RefSeq" id="WP_107803982.1">
    <property type="nucleotide sequence ID" value="NZ_QAOI01000023.1"/>
</dbReference>
<dbReference type="EMBL" id="QAOI01000023">
    <property type="protein sequence ID" value="PTQ76093.1"/>
    <property type="molecule type" value="Genomic_DNA"/>
</dbReference>
<evidence type="ECO:0000313" key="2">
    <source>
        <dbReference type="Proteomes" id="UP000244128"/>
    </source>
</evidence>
<dbReference type="Gene3D" id="2.150.10.10">
    <property type="entry name" value="Serralysin-like metalloprotease, C-terminal"/>
    <property type="match status" value="1"/>
</dbReference>
<dbReference type="Proteomes" id="UP000244128">
    <property type="component" value="Unassembled WGS sequence"/>
</dbReference>
<organism evidence="1 2">
    <name type="scientific">Nitrosomonas oligotropha</name>
    <dbReference type="NCBI Taxonomy" id="42354"/>
    <lineage>
        <taxon>Bacteria</taxon>
        <taxon>Pseudomonadati</taxon>
        <taxon>Pseudomonadota</taxon>
        <taxon>Betaproteobacteria</taxon>
        <taxon>Nitrosomonadales</taxon>
        <taxon>Nitrosomonadaceae</taxon>
        <taxon>Nitrosomonas</taxon>
    </lineage>
</organism>
<evidence type="ECO:0008006" key="3">
    <source>
        <dbReference type="Google" id="ProtNLM"/>
    </source>
</evidence>
<accession>A0A2T5HWX5</accession>
<dbReference type="InterPro" id="IPR018511">
    <property type="entry name" value="Hemolysin-typ_Ca-bd_CS"/>
</dbReference>
<name>A0A2T5HWX5_9PROT</name>
<comment type="caution">
    <text evidence="1">The sequence shown here is derived from an EMBL/GenBank/DDBJ whole genome shotgun (WGS) entry which is preliminary data.</text>
</comment>
<proteinExistence type="predicted"/>
<dbReference type="AlphaFoldDB" id="A0A2T5HWX5"/>
<dbReference type="InterPro" id="IPR001343">
    <property type="entry name" value="Hemolysn_Ca-bd"/>
</dbReference>
<dbReference type="InterPro" id="IPR011049">
    <property type="entry name" value="Serralysin-like_metalloprot_C"/>
</dbReference>
<reference evidence="1 2" key="1">
    <citation type="submission" date="2018-04" db="EMBL/GenBank/DDBJ databases">
        <title>Active sludge and wastewater microbial communities from Klosterneuburg, Austria.</title>
        <authorList>
            <person name="Wagner M."/>
        </authorList>
    </citation>
    <scope>NUCLEOTIDE SEQUENCE [LARGE SCALE GENOMIC DNA]</scope>
    <source>
        <strain evidence="1 2">Nm49</strain>
    </source>
</reference>
<dbReference type="SUPFAM" id="SSF51120">
    <property type="entry name" value="beta-Roll"/>
    <property type="match status" value="1"/>
</dbReference>
<sequence length="362" mass="37372">MTFHVFHINEVYSNAAGTVQFIEFVGDANDQDEWAGHTITSTDDVTTHTYNIATNLPSEATLNKSVLVATQGFADLGIVTPDYIIPNGFLFIGHGTVTFPGMIGGKITYAGLPTDGIKSLNPDSSSGINSPTNFSGKTGSVPSNIFSGTDGSDSLVGTSGDDFILASDGNDTLNGLGGNDTLSGGFGVDTAIYSSSRVNYTVHGTSSGFSVSGAEGNDTLTGIERFQFADKKIATDLSNGQAASNTVKLIGAAFDAPTIQAHPDYVGVGLNLFDSGQSMLQVSQLVIGVLGNPDNDTFVDTVYKNVVGSAPSPADHNLYTGLLTGSGGTLTQAQLLEIAANSDVNATNINLVGLQQTGVEFT</sequence>
<evidence type="ECO:0000313" key="1">
    <source>
        <dbReference type="EMBL" id="PTQ76093.1"/>
    </source>
</evidence>
<dbReference type="GO" id="GO:0005509">
    <property type="term" value="F:calcium ion binding"/>
    <property type="evidence" value="ECO:0007669"/>
    <property type="project" value="InterPro"/>
</dbReference>
<gene>
    <name evidence="1" type="ORF">C8R26_12323</name>
</gene>
<protein>
    <recommendedName>
        <fullName evidence="3">DUF4214 domain-containing protein</fullName>
    </recommendedName>
</protein>
<dbReference type="Pfam" id="PF00353">
    <property type="entry name" value="HemolysinCabind"/>
    <property type="match status" value="1"/>
</dbReference>